<protein>
    <submittedName>
        <fullName evidence="2">Uncharacterized protein</fullName>
    </submittedName>
</protein>
<dbReference type="EMBL" id="LUKJ01000003">
    <property type="protein sequence ID" value="KZN16208.1"/>
    <property type="molecule type" value="Genomic_DNA"/>
</dbReference>
<dbReference type="Pfam" id="PF13481">
    <property type="entry name" value="AAA_25"/>
    <property type="match status" value="1"/>
</dbReference>
<dbReference type="SUPFAM" id="SSF52540">
    <property type="entry name" value="P-loop containing nucleoside triphosphate hydrolases"/>
    <property type="match status" value="1"/>
</dbReference>
<proteinExistence type="predicted"/>
<comment type="caution">
    <text evidence="2">The sequence shown here is derived from an EMBL/GenBank/DDBJ whole genome shotgun (WGS) entry which is preliminary data.</text>
</comment>
<reference evidence="2 3" key="2">
    <citation type="journal article" date="2018" name="Nature">
        <title>Mutant phenotypes for thousands of bacterial genes of unknown function.</title>
        <authorList>
            <person name="Price M.N."/>
            <person name="Wetmore K.M."/>
            <person name="Waters R.J."/>
            <person name="Callaghan M."/>
            <person name="Ray J."/>
            <person name="Liu H."/>
            <person name="Kuehl J.V."/>
            <person name="Melnyk R.A."/>
            <person name="Lamson J.S."/>
            <person name="Suh Y."/>
            <person name="Carlson H.K."/>
            <person name="Esquivel Z."/>
            <person name="Sadeeshkumar H."/>
            <person name="Chakraborty R."/>
            <person name="Zane G.M."/>
            <person name="Rubin B.E."/>
            <person name="Wall J.D."/>
            <person name="Visel A."/>
            <person name="Bristow J."/>
            <person name="Blow M.J."/>
            <person name="Arkin A.P."/>
            <person name="Deutschbauer A.M."/>
        </authorList>
    </citation>
    <scope>NUCLEOTIDE SEQUENCE [LARGE SCALE GENOMIC DNA]</scope>
    <source>
        <strain evidence="2 3">FW300-N1B4</strain>
    </source>
</reference>
<dbReference type="OrthoDB" id="7000574at2"/>
<feature type="region of interest" description="Disordered" evidence="1">
    <location>
        <begin position="461"/>
        <end position="493"/>
    </location>
</feature>
<reference evidence="3" key="1">
    <citation type="submission" date="2016-03" db="EMBL/GenBank/DDBJ databases">
        <authorList>
            <person name="Ray J."/>
            <person name="Price M."/>
            <person name="Deutschbauer A."/>
        </authorList>
    </citation>
    <scope>NUCLEOTIDE SEQUENCE [LARGE SCALE GENOMIC DNA]</scope>
    <source>
        <strain evidence="3">FW300-N1B4</strain>
    </source>
</reference>
<name>A0A166MTS6_PSEFL</name>
<dbReference type="Gene3D" id="3.40.50.300">
    <property type="entry name" value="P-loop containing nucleotide triphosphate hydrolases"/>
    <property type="match status" value="1"/>
</dbReference>
<sequence>MDGSTEVSNTVLILNPESVDRSAFSDKLARGWKIDDYKNLAAGKPTPWMPPKATGDDFSYAYALTLHRRLHCTPDEIALGLMNYEHGNYARRDEQEYVTDIVRKVIAPNGKEPDAPDLPNWQNLTREAGKTTDDDMHKVDPPWPHVAGPSRPMGNLTILAGPGGVGKSTEALHQGLCIAAGLKYRGVDTIKGISLFVSCEDSRRIIKSRMQAWLGRIPEDIRPQVKADIKENFFFFGNDEVGGMQVTIKEFTKCAPSREAIETLVKISEGAVSLLVETVAMLNGGDEMNSDLMQVALAFKEVAQRTGANVQGVHHVTKESVSKYPPTLQSLRGGGSLGDAARGVVIMVELPDNQYSKLHITKIHDAPVFAVWNVKASYLPTHPPFYLRRLPGPVYELVDGASEAKGSEAAQARLLQYMRKPENVEGLSLRQMQDDCLKMMIERRDIESVLASLDGKGIKAVSSKTKGRSGPEHSVWVLDEKESRAQSKSQLMA</sequence>
<dbReference type="Proteomes" id="UP000076489">
    <property type="component" value="Unassembled WGS sequence"/>
</dbReference>
<accession>A0A166MTS6</accession>
<organism evidence="2 3">
    <name type="scientific">Pseudomonas fluorescens</name>
    <dbReference type="NCBI Taxonomy" id="294"/>
    <lineage>
        <taxon>Bacteria</taxon>
        <taxon>Pseudomonadati</taxon>
        <taxon>Pseudomonadota</taxon>
        <taxon>Gammaproteobacteria</taxon>
        <taxon>Pseudomonadales</taxon>
        <taxon>Pseudomonadaceae</taxon>
        <taxon>Pseudomonas</taxon>
    </lineage>
</organism>
<evidence type="ECO:0000256" key="1">
    <source>
        <dbReference type="SAM" id="MobiDB-lite"/>
    </source>
</evidence>
<evidence type="ECO:0000313" key="2">
    <source>
        <dbReference type="EMBL" id="KZN16208.1"/>
    </source>
</evidence>
<gene>
    <name evidence="2" type="ORF">A1D17_08575</name>
</gene>
<dbReference type="InterPro" id="IPR027417">
    <property type="entry name" value="P-loop_NTPase"/>
</dbReference>
<dbReference type="RefSeq" id="WP_063341396.1">
    <property type="nucleotide sequence ID" value="NZ_LUKJ01000003.1"/>
</dbReference>
<dbReference type="AlphaFoldDB" id="A0A166MTS6"/>
<evidence type="ECO:0000313" key="3">
    <source>
        <dbReference type="Proteomes" id="UP000076489"/>
    </source>
</evidence>